<evidence type="ECO:0000313" key="5">
    <source>
        <dbReference type="Proteomes" id="UP000607645"/>
    </source>
</evidence>
<accession>A0A8J6MBI4</accession>
<feature type="domain" description="HTH tetR-type" evidence="3">
    <location>
        <begin position="11"/>
        <end position="71"/>
    </location>
</feature>
<dbReference type="PANTHER" id="PTHR30055">
    <property type="entry name" value="HTH-TYPE TRANSCRIPTIONAL REGULATOR RUTR"/>
    <property type="match status" value="1"/>
</dbReference>
<sequence>MPSTTFFNLPAEKREKLLAAARAEFARVPYPEASINKIIQAADIPRGSFYMYFKDKEELFVHLLSAYLQAMANQMRGELQRNGGDLFAAFVGLFDAVQSCYRDPGADQLLQNLVDIIRNNMGMQLTALMGPEDLGDRLLSDLLPHIDLSRLDLREEGDLKDVFHLLLGVTGPALGGAILSGSPAEGRGRYLKILDILKRGLAAKPPAPDKSVPEPQR</sequence>
<dbReference type="InterPro" id="IPR001647">
    <property type="entry name" value="HTH_TetR"/>
</dbReference>
<name>A0A8J6MBI4_9FIRM</name>
<proteinExistence type="predicted"/>
<dbReference type="GO" id="GO:0003700">
    <property type="term" value="F:DNA-binding transcription factor activity"/>
    <property type="evidence" value="ECO:0007669"/>
    <property type="project" value="TreeGrafter"/>
</dbReference>
<dbReference type="PANTHER" id="PTHR30055:SF226">
    <property type="entry name" value="HTH-TYPE TRANSCRIPTIONAL REGULATOR PKSA"/>
    <property type="match status" value="1"/>
</dbReference>
<dbReference type="SUPFAM" id="SSF46689">
    <property type="entry name" value="Homeodomain-like"/>
    <property type="match status" value="1"/>
</dbReference>
<dbReference type="Pfam" id="PF00440">
    <property type="entry name" value="TetR_N"/>
    <property type="match status" value="1"/>
</dbReference>
<protein>
    <submittedName>
        <fullName evidence="4">TetR family transcriptional regulator</fullName>
    </submittedName>
</protein>
<evidence type="ECO:0000313" key="4">
    <source>
        <dbReference type="EMBL" id="MBC5735605.1"/>
    </source>
</evidence>
<evidence type="ECO:0000256" key="1">
    <source>
        <dbReference type="ARBA" id="ARBA00023125"/>
    </source>
</evidence>
<dbReference type="EMBL" id="JACOPQ010000001">
    <property type="protein sequence ID" value="MBC5735605.1"/>
    <property type="molecule type" value="Genomic_DNA"/>
</dbReference>
<feature type="DNA-binding region" description="H-T-H motif" evidence="2">
    <location>
        <begin position="34"/>
        <end position="53"/>
    </location>
</feature>
<dbReference type="InterPro" id="IPR009057">
    <property type="entry name" value="Homeodomain-like_sf"/>
</dbReference>
<evidence type="ECO:0000256" key="2">
    <source>
        <dbReference type="PROSITE-ProRule" id="PRU00335"/>
    </source>
</evidence>
<keyword evidence="5" id="KW-1185">Reference proteome</keyword>
<dbReference type="PROSITE" id="PS50977">
    <property type="entry name" value="HTH_TETR_2"/>
    <property type="match status" value="1"/>
</dbReference>
<dbReference type="Proteomes" id="UP000607645">
    <property type="component" value="Unassembled WGS sequence"/>
</dbReference>
<dbReference type="Gene3D" id="1.10.357.10">
    <property type="entry name" value="Tetracycline Repressor, domain 2"/>
    <property type="match status" value="1"/>
</dbReference>
<evidence type="ECO:0000259" key="3">
    <source>
        <dbReference type="PROSITE" id="PS50977"/>
    </source>
</evidence>
<keyword evidence="1 2" id="KW-0238">DNA-binding</keyword>
<dbReference type="RefSeq" id="WP_186918228.1">
    <property type="nucleotide sequence ID" value="NZ_JACOPQ010000001.1"/>
</dbReference>
<gene>
    <name evidence="4" type="ORF">H8S62_01100</name>
</gene>
<organism evidence="4 5">
    <name type="scientific">Lawsonibacter faecis</name>
    <dbReference type="NCBI Taxonomy" id="2763052"/>
    <lineage>
        <taxon>Bacteria</taxon>
        <taxon>Bacillati</taxon>
        <taxon>Bacillota</taxon>
        <taxon>Clostridia</taxon>
        <taxon>Eubacteriales</taxon>
        <taxon>Oscillospiraceae</taxon>
        <taxon>Lawsonibacter</taxon>
    </lineage>
</organism>
<dbReference type="AlphaFoldDB" id="A0A8J6MBI4"/>
<dbReference type="GO" id="GO:0000976">
    <property type="term" value="F:transcription cis-regulatory region binding"/>
    <property type="evidence" value="ECO:0007669"/>
    <property type="project" value="TreeGrafter"/>
</dbReference>
<comment type="caution">
    <text evidence="4">The sequence shown here is derived from an EMBL/GenBank/DDBJ whole genome shotgun (WGS) entry which is preliminary data.</text>
</comment>
<dbReference type="InterPro" id="IPR050109">
    <property type="entry name" value="HTH-type_TetR-like_transc_reg"/>
</dbReference>
<reference evidence="4" key="1">
    <citation type="submission" date="2020-08" db="EMBL/GenBank/DDBJ databases">
        <title>Genome public.</title>
        <authorList>
            <person name="Liu C."/>
            <person name="Sun Q."/>
        </authorList>
    </citation>
    <scope>NUCLEOTIDE SEQUENCE</scope>
    <source>
        <strain evidence="4">NSJ-52</strain>
    </source>
</reference>